<evidence type="ECO:0000313" key="17">
    <source>
        <dbReference type="EMBL" id="ADC88956.1"/>
    </source>
</evidence>
<dbReference type="OrthoDB" id="9796330at2"/>
<dbReference type="GO" id="GO:0000155">
    <property type="term" value="F:phosphorelay sensor kinase activity"/>
    <property type="evidence" value="ECO:0007669"/>
    <property type="project" value="InterPro"/>
</dbReference>
<evidence type="ECO:0000256" key="4">
    <source>
        <dbReference type="ARBA" id="ARBA00022475"/>
    </source>
</evidence>
<keyword evidence="13 14" id="KW-0472">Membrane</keyword>
<dbReference type="PANTHER" id="PTHR45528">
    <property type="entry name" value="SENSOR HISTIDINE KINASE CPXA"/>
    <property type="match status" value="1"/>
</dbReference>
<evidence type="ECO:0000256" key="2">
    <source>
        <dbReference type="ARBA" id="ARBA00004651"/>
    </source>
</evidence>
<evidence type="ECO:0000313" key="18">
    <source>
        <dbReference type="Proteomes" id="UP000002043"/>
    </source>
</evidence>
<keyword evidence="18" id="KW-1185">Reference proteome</keyword>
<evidence type="ECO:0000256" key="5">
    <source>
        <dbReference type="ARBA" id="ARBA00022553"/>
    </source>
</evidence>
<sequence>MSVRLKFTLYFLGIYTISFLLLLIFSLAALRSYLLEYTYSYMERYVQPVLEFYKNFPVDEKHYVKLLASDIVSREMAVVVADRNNRVIHKEPFLGEEEPQLDEALVQKFLRTKRGVWGDYAYLVKEINGRYRLLLIMDIDRIENIQVRVLRSNLVAFSLLSVIMSVVLMLVLKKLLQPLEYLTYVSKEVSRGGLKVDVESTDRSDEFGLLQRAFREMILRLRESVSWQIQFMRDFAHSLKTPLTYIKGQLELLQKGIYDPVKEEEVLRNMQVQVGRMENLINRLLTLMRLESHVPLQMEDVSLNEIFAELEEEYEFVKSSHNFRVEYMEEDVIIRADRSYLKLALSNLLDNAYKYTPAGGSIRLYFSGDSIVVEDTGRGVEDTRRILEAFYREAKDTEGFGLGLAIVKAVVEKHGFQLIIESTKGMGTKVSIKVFS</sequence>
<keyword evidence="7 14" id="KW-0812">Transmembrane</keyword>
<dbReference type="PRINTS" id="PR00344">
    <property type="entry name" value="BCTRLSENSOR"/>
</dbReference>
<keyword evidence="10" id="KW-0067">ATP-binding</keyword>
<proteinExistence type="predicted"/>
<dbReference type="InterPro" id="IPR003594">
    <property type="entry name" value="HATPase_dom"/>
</dbReference>
<evidence type="ECO:0000256" key="9">
    <source>
        <dbReference type="ARBA" id="ARBA00022777"/>
    </source>
</evidence>
<keyword evidence="11 14" id="KW-1133">Transmembrane helix</keyword>
<feature type="transmembrane region" description="Helical" evidence="14">
    <location>
        <begin position="154"/>
        <end position="172"/>
    </location>
</feature>
<dbReference type="CDD" id="cd00082">
    <property type="entry name" value="HisKA"/>
    <property type="match status" value="1"/>
</dbReference>
<name>D3SP69_THEAH</name>
<dbReference type="KEGG" id="tal:Thal_0321"/>
<dbReference type="CDD" id="cd06225">
    <property type="entry name" value="HAMP"/>
    <property type="match status" value="1"/>
</dbReference>
<evidence type="ECO:0000256" key="13">
    <source>
        <dbReference type="ARBA" id="ARBA00023136"/>
    </source>
</evidence>
<evidence type="ECO:0000259" key="16">
    <source>
        <dbReference type="PROSITE" id="PS50885"/>
    </source>
</evidence>
<organism evidence="17 18">
    <name type="scientific">Thermocrinis albus (strain DSM 14484 / JCM 11386 / HI 11/12)</name>
    <dbReference type="NCBI Taxonomy" id="638303"/>
    <lineage>
        <taxon>Bacteria</taxon>
        <taxon>Pseudomonadati</taxon>
        <taxon>Aquificota</taxon>
        <taxon>Aquificia</taxon>
        <taxon>Aquificales</taxon>
        <taxon>Aquificaceae</taxon>
        <taxon>Thermocrinis</taxon>
    </lineage>
</organism>
<dbReference type="PROSITE" id="PS50885">
    <property type="entry name" value="HAMP"/>
    <property type="match status" value="1"/>
</dbReference>
<dbReference type="InterPro" id="IPR036097">
    <property type="entry name" value="HisK_dim/P_sf"/>
</dbReference>
<dbReference type="Pfam" id="PF00672">
    <property type="entry name" value="HAMP"/>
    <property type="match status" value="1"/>
</dbReference>
<dbReference type="PROSITE" id="PS50109">
    <property type="entry name" value="HIS_KIN"/>
    <property type="match status" value="1"/>
</dbReference>
<dbReference type="EMBL" id="CP001931">
    <property type="protein sequence ID" value="ADC88956.1"/>
    <property type="molecule type" value="Genomic_DNA"/>
</dbReference>
<dbReference type="Gene3D" id="3.30.565.10">
    <property type="entry name" value="Histidine kinase-like ATPase, C-terminal domain"/>
    <property type="match status" value="1"/>
</dbReference>
<dbReference type="Gene3D" id="6.10.340.10">
    <property type="match status" value="1"/>
</dbReference>
<evidence type="ECO:0000256" key="10">
    <source>
        <dbReference type="ARBA" id="ARBA00022840"/>
    </source>
</evidence>
<dbReference type="Proteomes" id="UP000002043">
    <property type="component" value="Chromosome"/>
</dbReference>
<dbReference type="InterPro" id="IPR005467">
    <property type="entry name" value="His_kinase_dom"/>
</dbReference>
<evidence type="ECO:0000256" key="8">
    <source>
        <dbReference type="ARBA" id="ARBA00022741"/>
    </source>
</evidence>
<evidence type="ECO:0000259" key="15">
    <source>
        <dbReference type="PROSITE" id="PS50109"/>
    </source>
</evidence>
<keyword evidence="6" id="KW-0808">Transferase</keyword>
<dbReference type="InterPro" id="IPR004358">
    <property type="entry name" value="Sig_transdc_His_kin-like_C"/>
</dbReference>
<evidence type="ECO:0000256" key="1">
    <source>
        <dbReference type="ARBA" id="ARBA00000085"/>
    </source>
</evidence>
<dbReference type="AlphaFoldDB" id="D3SP69"/>
<keyword evidence="4" id="KW-1003">Cell membrane</keyword>
<evidence type="ECO:0000256" key="3">
    <source>
        <dbReference type="ARBA" id="ARBA00012438"/>
    </source>
</evidence>
<evidence type="ECO:0000256" key="14">
    <source>
        <dbReference type="SAM" id="Phobius"/>
    </source>
</evidence>
<gene>
    <name evidence="17" type="ordered locus">Thal_0321</name>
</gene>
<dbReference type="RefSeq" id="WP_012991363.1">
    <property type="nucleotide sequence ID" value="NC_013894.1"/>
</dbReference>
<evidence type="ECO:0000256" key="12">
    <source>
        <dbReference type="ARBA" id="ARBA00023012"/>
    </source>
</evidence>
<keyword evidence="9 17" id="KW-0418">Kinase</keyword>
<dbReference type="Gene3D" id="1.10.287.130">
    <property type="match status" value="1"/>
</dbReference>
<feature type="transmembrane region" description="Helical" evidence="14">
    <location>
        <begin position="7"/>
        <end position="30"/>
    </location>
</feature>
<dbReference type="GO" id="GO:0005524">
    <property type="term" value="F:ATP binding"/>
    <property type="evidence" value="ECO:0007669"/>
    <property type="project" value="UniProtKB-KW"/>
</dbReference>
<dbReference type="EC" id="2.7.13.3" evidence="3"/>
<keyword evidence="12" id="KW-0902">Two-component regulatory system</keyword>
<dbReference type="SUPFAM" id="SSF158472">
    <property type="entry name" value="HAMP domain-like"/>
    <property type="match status" value="1"/>
</dbReference>
<dbReference type="eggNOG" id="COG2205">
    <property type="taxonomic scope" value="Bacteria"/>
</dbReference>
<dbReference type="SMART" id="SM00387">
    <property type="entry name" value="HATPase_c"/>
    <property type="match status" value="1"/>
</dbReference>
<dbReference type="InterPro" id="IPR050398">
    <property type="entry name" value="HssS/ArlS-like"/>
</dbReference>
<evidence type="ECO:0000256" key="6">
    <source>
        <dbReference type="ARBA" id="ARBA00022679"/>
    </source>
</evidence>
<keyword evidence="5" id="KW-0597">Phosphoprotein</keyword>
<dbReference type="PANTHER" id="PTHR45528:SF1">
    <property type="entry name" value="SENSOR HISTIDINE KINASE CPXA"/>
    <property type="match status" value="1"/>
</dbReference>
<dbReference type="STRING" id="638303.Thal_0321"/>
<evidence type="ECO:0000256" key="11">
    <source>
        <dbReference type="ARBA" id="ARBA00022989"/>
    </source>
</evidence>
<evidence type="ECO:0000256" key="7">
    <source>
        <dbReference type="ARBA" id="ARBA00022692"/>
    </source>
</evidence>
<reference evidence="18" key="1">
    <citation type="journal article" date="2010" name="Stand. Genomic Sci.">
        <title>Complete genome sequence of Thermocrinis albus type strain (HI 11/12T).</title>
        <authorList>
            <person name="Wirth R."/>
            <person name="Sikorski J."/>
            <person name="Brambilla E."/>
            <person name="Misra M."/>
            <person name="Lapidus A."/>
            <person name="Copeland A."/>
            <person name="Nolan M."/>
            <person name="Lucas S."/>
            <person name="Chen F."/>
            <person name="Tice H."/>
            <person name="Cheng J.F."/>
            <person name="Han C."/>
            <person name="Detter J.C."/>
            <person name="Tapia R."/>
            <person name="Bruce D."/>
            <person name="Goodwin L."/>
            <person name="Pitluck S."/>
            <person name="Pati A."/>
            <person name="Anderson I."/>
            <person name="Ivanova N."/>
            <person name="Mavromatis K."/>
            <person name="Mikhailova N."/>
            <person name="Chen A."/>
            <person name="Palaniappan K."/>
            <person name="Bilek Y."/>
            <person name="Hader T."/>
            <person name="Land M."/>
            <person name="Hauser L."/>
            <person name="Chang Y.J."/>
            <person name="Jeffries C.D."/>
            <person name="Tindall B.J."/>
            <person name="Rohde M."/>
            <person name="Goker M."/>
            <person name="Bristow J."/>
            <person name="Eisen J.A."/>
            <person name="Markowitz V."/>
            <person name="Hugenholtz P."/>
            <person name="Kyrpides N.C."/>
            <person name="Klenk H.P."/>
        </authorList>
    </citation>
    <scope>NUCLEOTIDE SEQUENCE [LARGE SCALE GENOMIC DNA]</scope>
    <source>
        <strain evidence="18">DSM 14484 / JCM 11386 / HI 11/12</strain>
    </source>
</reference>
<dbReference type="Pfam" id="PF00512">
    <property type="entry name" value="HisKA"/>
    <property type="match status" value="1"/>
</dbReference>
<dbReference type="InterPro" id="IPR003660">
    <property type="entry name" value="HAMP_dom"/>
</dbReference>
<protein>
    <recommendedName>
        <fullName evidence="3">histidine kinase</fullName>
        <ecNumber evidence="3">2.7.13.3</ecNumber>
    </recommendedName>
</protein>
<accession>D3SP69</accession>
<dbReference type="SUPFAM" id="SSF55874">
    <property type="entry name" value="ATPase domain of HSP90 chaperone/DNA topoisomerase II/histidine kinase"/>
    <property type="match status" value="1"/>
</dbReference>
<feature type="domain" description="Histidine kinase" evidence="15">
    <location>
        <begin position="234"/>
        <end position="436"/>
    </location>
</feature>
<comment type="subcellular location">
    <subcellularLocation>
        <location evidence="2">Cell membrane</location>
        <topology evidence="2">Multi-pass membrane protein</topology>
    </subcellularLocation>
</comment>
<dbReference type="InterPro" id="IPR036890">
    <property type="entry name" value="HATPase_C_sf"/>
</dbReference>
<dbReference type="SMART" id="SM00388">
    <property type="entry name" value="HisKA"/>
    <property type="match status" value="1"/>
</dbReference>
<dbReference type="Pfam" id="PF02518">
    <property type="entry name" value="HATPase_c"/>
    <property type="match status" value="1"/>
</dbReference>
<dbReference type="InterPro" id="IPR003661">
    <property type="entry name" value="HisK_dim/P_dom"/>
</dbReference>
<feature type="domain" description="HAMP" evidence="16">
    <location>
        <begin position="173"/>
        <end position="226"/>
    </location>
</feature>
<comment type="catalytic activity">
    <reaction evidence="1">
        <text>ATP + protein L-histidine = ADP + protein N-phospho-L-histidine.</text>
        <dbReference type="EC" id="2.7.13.3"/>
    </reaction>
</comment>
<dbReference type="GO" id="GO:0005886">
    <property type="term" value="C:plasma membrane"/>
    <property type="evidence" value="ECO:0007669"/>
    <property type="project" value="UniProtKB-SubCell"/>
</dbReference>
<dbReference type="SUPFAM" id="SSF47384">
    <property type="entry name" value="Homodimeric domain of signal transducing histidine kinase"/>
    <property type="match status" value="1"/>
</dbReference>
<keyword evidence="8" id="KW-0547">Nucleotide-binding</keyword>
<dbReference type="SMART" id="SM00304">
    <property type="entry name" value="HAMP"/>
    <property type="match status" value="1"/>
</dbReference>
<dbReference type="eggNOG" id="COG2770">
    <property type="taxonomic scope" value="Bacteria"/>
</dbReference>
<dbReference type="HOGENOM" id="CLU_000445_89_6_0"/>